<comment type="caution">
    <text evidence="1">The sequence shown here is derived from an EMBL/GenBank/DDBJ whole genome shotgun (WGS) entry which is preliminary data.</text>
</comment>
<proteinExistence type="predicted"/>
<reference evidence="1 2" key="1">
    <citation type="journal article" date="2012" name="Front. Microbiol.">
        <title>Redundancy and modularity in membrane-associated dissimilatory nitrate reduction in Bacillus.</title>
        <authorList>
            <person name="Heylen K."/>
            <person name="Keltjens J."/>
        </authorList>
    </citation>
    <scope>NUCLEOTIDE SEQUENCE [LARGE SCALE GENOMIC DNA]</scope>
    <source>
        <strain evidence="2">LMG 21833T</strain>
    </source>
</reference>
<evidence type="ECO:0000313" key="1">
    <source>
        <dbReference type="EMBL" id="EKN69361.1"/>
    </source>
</evidence>
<gene>
    <name evidence="1" type="ORF">BABA_09886</name>
</gene>
<sequence length="67" mass="7839">MISRYILEAAFIFQAAKEGGTTFIHVPHNRYFSVCYEGRFLFFEERRNILIDSFGITPRFTSIEVGK</sequence>
<organism evidence="1 2">
    <name type="scientific">Neobacillus bataviensis LMG 21833</name>
    <dbReference type="NCBI Taxonomy" id="1117379"/>
    <lineage>
        <taxon>Bacteria</taxon>
        <taxon>Bacillati</taxon>
        <taxon>Bacillota</taxon>
        <taxon>Bacilli</taxon>
        <taxon>Bacillales</taxon>
        <taxon>Bacillaceae</taxon>
        <taxon>Neobacillus</taxon>
    </lineage>
</organism>
<dbReference type="Proteomes" id="UP000006316">
    <property type="component" value="Unassembled WGS sequence"/>
</dbReference>
<dbReference type="AlphaFoldDB" id="K6E7S3"/>
<evidence type="ECO:0000313" key="2">
    <source>
        <dbReference type="Proteomes" id="UP000006316"/>
    </source>
</evidence>
<accession>K6E7S3</accession>
<dbReference type="EMBL" id="AJLS01000056">
    <property type="protein sequence ID" value="EKN69361.1"/>
    <property type="molecule type" value="Genomic_DNA"/>
</dbReference>
<keyword evidence="2" id="KW-1185">Reference proteome</keyword>
<protein>
    <submittedName>
        <fullName evidence="1">Uncharacterized protein</fullName>
    </submittedName>
</protein>
<name>K6E7S3_9BACI</name>